<dbReference type="AlphaFoldDB" id="A0A1G7WBA0"/>
<dbReference type="RefSeq" id="WP_208600634.1">
    <property type="nucleotide sequence ID" value="NZ_FNCH01000009.1"/>
</dbReference>
<keyword evidence="1" id="KW-0472">Membrane</keyword>
<gene>
    <name evidence="4" type="ORF">SAMN05421827_109177</name>
</gene>
<dbReference type="Proteomes" id="UP000199643">
    <property type="component" value="Unassembled WGS sequence"/>
</dbReference>
<evidence type="ECO:0000313" key="5">
    <source>
        <dbReference type="Proteomes" id="UP000199643"/>
    </source>
</evidence>
<protein>
    <recommendedName>
        <fullName evidence="3">DUF6377 domain-containing protein</fullName>
    </recommendedName>
</protein>
<name>A0A1G7WBA0_9SPHI</name>
<dbReference type="EMBL" id="FNCH01000009">
    <property type="protein sequence ID" value="SDG69154.1"/>
    <property type="molecule type" value="Genomic_DNA"/>
</dbReference>
<evidence type="ECO:0000313" key="4">
    <source>
        <dbReference type="EMBL" id="SDG69154.1"/>
    </source>
</evidence>
<feature type="chain" id="PRO_5011614882" description="DUF6377 domain-containing protein" evidence="2">
    <location>
        <begin position="22"/>
        <end position="536"/>
    </location>
</feature>
<feature type="transmembrane region" description="Helical" evidence="1">
    <location>
        <begin position="327"/>
        <end position="349"/>
    </location>
</feature>
<keyword evidence="2" id="KW-0732">Signal</keyword>
<sequence length="536" mass="61418">MMIKKIFAIIIPLFYMVPVHAQTSKADSLWKILKLELLTENNYIRQKEKKIEKLRNKLSAVPATCYPDRYKLLSELFNEYSAFRFDSAITNANKLIALSKQLSGKQHLIQSQMGLARVLVKSGFYKEAFETISEIDTIGLSGKFRYDYLNLRGMLFDEIGAYNNDAYYATGYRKAARKEFEKAGSLIDPSELEKTINMAFSPGAGQSTPPDAGFYYDYLLNHDLSEHQIAIIATRISHAYSGEDKLMLLTLAAINDIRSATKETFAIFLLGQELFKMNRNDDAYVCMQEALGNAAFYGTRNRAAQIESVLPLIASRLIEEKQHDKEMLWIGIVLFILVAIVLLFQLVLFRKQMIRIEQNDLIITEKNTELEDVNGKLWESSRIKEELIGLFFKTCSSYIETLDKVKRKAQHNIKLGKYQDATQVLGNVHIQKEKIQLFSTLDSVFLTLFPNFVSSFNALLRADEQIELKEGEMLTASLRIFALIRLGVTDTETIARILDYTVNTVYTYKARMKAKALVPPEQFEQKIMEIKFTDER</sequence>
<dbReference type="InterPro" id="IPR045957">
    <property type="entry name" value="DUF6377"/>
</dbReference>
<proteinExistence type="predicted"/>
<feature type="signal peptide" evidence="2">
    <location>
        <begin position="1"/>
        <end position="21"/>
    </location>
</feature>
<reference evidence="5" key="1">
    <citation type="submission" date="2016-10" db="EMBL/GenBank/DDBJ databases">
        <authorList>
            <person name="Varghese N."/>
            <person name="Submissions S."/>
        </authorList>
    </citation>
    <scope>NUCLEOTIDE SEQUENCE [LARGE SCALE GENOMIC DNA]</scope>
    <source>
        <strain evidence="5">DSM 17933</strain>
    </source>
</reference>
<accession>A0A1G7WBA0</accession>
<keyword evidence="1" id="KW-0812">Transmembrane</keyword>
<keyword evidence="1" id="KW-1133">Transmembrane helix</keyword>
<evidence type="ECO:0000256" key="1">
    <source>
        <dbReference type="SAM" id="Phobius"/>
    </source>
</evidence>
<organism evidence="4 5">
    <name type="scientific">Pedobacter terrae</name>
    <dbReference type="NCBI Taxonomy" id="405671"/>
    <lineage>
        <taxon>Bacteria</taxon>
        <taxon>Pseudomonadati</taxon>
        <taxon>Bacteroidota</taxon>
        <taxon>Sphingobacteriia</taxon>
        <taxon>Sphingobacteriales</taxon>
        <taxon>Sphingobacteriaceae</taxon>
        <taxon>Pedobacter</taxon>
    </lineage>
</organism>
<dbReference type="STRING" id="405671.SAMN05421827_109177"/>
<dbReference type="Pfam" id="PF19904">
    <property type="entry name" value="DUF6377"/>
    <property type="match status" value="1"/>
</dbReference>
<evidence type="ECO:0000259" key="3">
    <source>
        <dbReference type="Pfam" id="PF19904"/>
    </source>
</evidence>
<keyword evidence="5" id="KW-1185">Reference proteome</keyword>
<evidence type="ECO:0000256" key="2">
    <source>
        <dbReference type="SAM" id="SignalP"/>
    </source>
</evidence>
<feature type="domain" description="DUF6377" evidence="3">
    <location>
        <begin position="256"/>
        <end position="495"/>
    </location>
</feature>